<sequence length="219" mass="24844">MNTLIIRSIYKHASFVISVAAIVIAFRSCVTSTESLNVARGDYNSKRHIVLICNQESPSNSYVLSPHRPDTVIINVNAVFPKELEKFAAVYDSGGFLEVKTNKNGLKLIQIDSRNIDTIRKAFDSQFSKIASWFVSGSIPVILHTSYIIESDRMTETAIYSLSYTYVIEKGKSRLEFGQLEFTKRLIGYDEKDTFRKKFGPFSRQPYRLEHLVVEVQGG</sequence>
<protein>
    <submittedName>
        <fullName evidence="1">Uncharacterized protein</fullName>
    </submittedName>
</protein>
<dbReference type="AlphaFoldDB" id="E1YC25"/>
<proteinExistence type="predicted"/>
<organism evidence="1">
    <name type="scientific">uncultured Desulfobacterium sp</name>
    <dbReference type="NCBI Taxonomy" id="201089"/>
    <lineage>
        <taxon>Bacteria</taxon>
        <taxon>Pseudomonadati</taxon>
        <taxon>Thermodesulfobacteriota</taxon>
        <taxon>Desulfobacteria</taxon>
        <taxon>Desulfobacterales</taxon>
        <taxon>Desulfobacteriaceae</taxon>
        <taxon>Desulfobacterium</taxon>
        <taxon>environmental samples</taxon>
    </lineage>
</organism>
<dbReference type="EMBL" id="FR695868">
    <property type="protein sequence ID" value="CBX28119.1"/>
    <property type="molecule type" value="Genomic_DNA"/>
</dbReference>
<name>E1YC25_9BACT</name>
<reference evidence="1" key="1">
    <citation type="journal article" date="2011" name="Environ. Microbiol.">
        <title>Genomic insights into the metabolic potential of the polycyclic aromatic hydrocarbon degrading sulfate-reducing Deltaproteobacterium N47.</title>
        <authorList>
            <person name="Bergmann F."/>
            <person name="Selesi D."/>
            <person name="Weinmaier T."/>
            <person name="Tischler P."/>
            <person name="Rattei T."/>
            <person name="Meckenstock R.U."/>
        </authorList>
    </citation>
    <scope>NUCLEOTIDE SEQUENCE</scope>
</reference>
<accession>E1YC25</accession>
<gene>
    <name evidence="1" type="ORF">N47_G34430</name>
</gene>
<evidence type="ECO:0000313" key="1">
    <source>
        <dbReference type="EMBL" id="CBX28119.1"/>
    </source>
</evidence>